<dbReference type="AlphaFoldDB" id="A0AAU9M910"/>
<name>A0AAU9M910_9ASTR</name>
<reference evidence="7 8" key="1">
    <citation type="submission" date="2022-01" db="EMBL/GenBank/DDBJ databases">
        <authorList>
            <person name="Xiong W."/>
            <person name="Schranz E."/>
        </authorList>
    </citation>
    <scope>NUCLEOTIDE SEQUENCE [LARGE SCALE GENOMIC DNA]</scope>
</reference>
<evidence type="ECO:0000313" key="7">
    <source>
        <dbReference type="EMBL" id="CAH1422705.1"/>
    </source>
</evidence>
<keyword evidence="4" id="KW-0862">Zinc</keyword>
<keyword evidence="8" id="KW-1185">Reference proteome</keyword>
<evidence type="ECO:0000256" key="5">
    <source>
        <dbReference type="ARBA" id="ARBA00023242"/>
    </source>
</evidence>
<dbReference type="SUPFAM" id="SSF53098">
    <property type="entry name" value="Ribonuclease H-like"/>
    <property type="match status" value="1"/>
</dbReference>
<comment type="caution">
    <text evidence="7">The sequence shown here is derived from an EMBL/GenBank/DDBJ whole genome shotgun (WGS) entry which is preliminary data.</text>
</comment>
<dbReference type="PANTHER" id="PTHR46481:SF10">
    <property type="entry name" value="ZINC FINGER BED DOMAIN-CONTAINING PROTEIN 39"/>
    <property type="match status" value="1"/>
</dbReference>
<evidence type="ECO:0000313" key="8">
    <source>
        <dbReference type="Proteomes" id="UP001157418"/>
    </source>
</evidence>
<evidence type="ECO:0000256" key="1">
    <source>
        <dbReference type="ARBA" id="ARBA00004123"/>
    </source>
</evidence>
<proteinExistence type="predicted"/>
<comment type="subcellular location">
    <subcellularLocation>
        <location evidence="1">Nucleus</location>
    </subcellularLocation>
</comment>
<dbReference type="EMBL" id="CAKMRJ010001112">
    <property type="protein sequence ID" value="CAH1422705.1"/>
    <property type="molecule type" value="Genomic_DNA"/>
</dbReference>
<keyword evidence="5" id="KW-0539">Nucleus</keyword>
<dbReference type="InterPro" id="IPR052035">
    <property type="entry name" value="ZnF_BED_domain_contain"/>
</dbReference>
<dbReference type="InterPro" id="IPR012337">
    <property type="entry name" value="RNaseH-like_sf"/>
</dbReference>
<keyword evidence="3" id="KW-0863">Zinc-finger</keyword>
<evidence type="ECO:0000256" key="3">
    <source>
        <dbReference type="ARBA" id="ARBA00022771"/>
    </source>
</evidence>
<accession>A0AAU9M910</accession>
<protein>
    <submittedName>
        <fullName evidence="7">Uncharacterized protein</fullName>
    </submittedName>
</protein>
<evidence type="ECO:0000256" key="4">
    <source>
        <dbReference type="ARBA" id="ARBA00022833"/>
    </source>
</evidence>
<dbReference type="GO" id="GO:0008270">
    <property type="term" value="F:zinc ion binding"/>
    <property type="evidence" value="ECO:0007669"/>
    <property type="project" value="UniProtKB-KW"/>
</dbReference>
<sequence>MTGELELEARGLENPSDSDHLLPRHQRVDSESPSSSSPPPSAASSVDVKYEDVEEGSIANCRICLECNREEDSTVDLFFLCGVPFREQQSLHCSDAVWLYKGNKQKNWSLADIMDGDLTYGDSGTTSTLKRHLLICKPHKDYEEKQNLLNFPHIRSDGDAGHEKLPSLIRPDAKYDNNKMREAIATWVLGTEQPFSVMEDDLFVHMMKTTTPLFEKTSRTSTKSDCSKIYEHEKKTLKALIKAASKISLTTDCWKSSHQKIEYMVITGHFIDHNWRLQKRVFSFVHVPPPRTGLDIANDGLAMINSVIGEVREGIKYINNSEVRLQTFSNIAHQLQIQDRKLLLDVPTRWNSTYDMLSVALKFKDVFSRFSRYAQMSFLESDYPTSNLYLIEVFRVKETLDKGALSKNDSIRTMIRHRYGIKKKLKKEEMPIEVLLPTGTNFAGLNLLQGRLAFEF</sequence>
<evidence type="ECO:0000256" key="6">
    <source>
        <dbReference type="SAM" id="MobiDB-lite"/>
    </source>
</evidence>
<dbReference type="PANTHER" id="PTHR46481">
    <property type="entry name" value="ZINC FINGER BED DOMAIN-CONTAINING PROTEIN 4"/>
    <property type="match status" value="1"/>
</dbReference>
<dbReference type="GO" id="GO:0005634">
    <property type="term" value="C:nucleus"/>
    <property type="evidence" value="ECO:0007669"/>
    <property type="project" value="UniProtKB-SubCell"/>
</dbReference>
<keyword evidence="2" id="KW-0479">Metal-binding</keyword>
<organism evidence="7 8">
    <name type="scientific">Lactuca virosa</name>
    <dbReference type="NCBI Taxonomy" id="75947"/>
    <lineage>
        <taxon>Eukaryota</taxon>
        <taxon>Viridiplantae</taxon>
        <taxon>Streptophyta</taxon>
        <taxon>Embryophyta</taxon>
        <taxon>Tracheophyta</taxon>
        <taxon>Spermatophyta</taxon>
        <taxon>Magnoliopsida</taxon>
        <taxon>eudicotyledons</taxon>
        <taxon>Gunneridae</taxon>
        <taxon>Pentapetalae</taxon>
        <taxon>asterids</taxon>
        <taxon>campanulids</taxon>
        <taxon>Asterales</taxon>
        <taxon>Asteraceae</taxon>
        <taxon>Cichorioideae</taxon>
        <taxon>Cichorieae</taxon>
        <taxon>Lactucinae</taxon>
        <taxon>Lactuca</taxon>
    </lineage>
</organism>
<dbReference type="Proteomes" id="UP001157418">
    <property type="component" value="Unassembled WGS sequence"/>
</dbReference>
<gene>
    <name evidence="7" type="ORF">LVIROSA_LOCUS10021</name>
</gene>
<feature type="compositionally biased region" description="Basic and acidic residues" evidence="6">
    <location>
        <begin position="7"/>
        <end position="30"/>
    </location>
</feature>
<evidence type="ECO:0000256" key="2">
    <source>
        <dbReference type="ARBA" id="ARBA00022723"/>
    </source>
</evidence>
<feature type="region of interest" description="Disordered" evidence="6">
    <location>
        <begin position="1"/>
        <end position="49"/>
    </location>
</feature>